<protein>
    <submittedName>
        <fullName evidence="9">Mrp complex subunit E1</fullName>
    </submittedName>
</protein>
<feature type="transmembrane region" description="Helical" evidence="8">
    <location>
        <begin position="6"/>
        <end position="35"/>
    </location>
</feature>
<evidence type="ECO:0000256" key="4">
    <source>
        <dbReference type="ARBA" id="ARBA00022475"/>
    </source>
</evidence>
<keyword evidence="3" id="KW-0050">Antiport</keyword>
<keyword evidence="6 8" id="KW-1133">Transmembrane helix</keyword>
<dbReference type="GO" id="GO:0005886">
    <property type="term" value="C:plasma membrane"/>
    <property type="evidence" value="ECO:0007669"/>
    <property type="project" value="UniProtKB-SubCell"/>
</dbReference>
<dbReference type="AlphaFoldDB" id="A0A174DWU8"/>
<name>A0A174DWU8_9FIRM</name>
<comment type="subcellular location">
    <subcellularLocation>
        <location evidence="1">Cell membrane</location>
        <topology evidence="1">Multi-pass membrane protein</topology>
    </subcellularLocation>
</comment>
<dbReference type="Pfam" id="PF01899">
    <property type="entry name" value="MNHE"/>
    <property type="match status" value="1"/>
</dbReference>
<evidence type="ECO:0000256" key="6">
    <source>
        <dbReference type="ARBA" id="ARBA00022989"/>
    </source>
</evidence>
<evidence type="ECO:0000256" key="3">
    <source>
        <dbReference type="ARBA" id="ARBA00022449"/>
    </source>
</evidence>
<keyword evidence="4" id="KW-1003">Cell membrane</keyword>
<dbReference type="PIRSF" id="PIRSF019239">
    <property type="entry name" value="MrpE"/>
    <property type="match status" value="1"/>
</dbReference>
<evidence type="ECO:0000256" key="7">
    <source>
        <dbReference type="ARBA" id="ARBA00023136"/>
    </source>
</evidence>
<evidence type="ECO:0000313" key="10">
    <source>
        <dbReference type="Proteomes" id="UP000095544"/>
    </source>
</evidence>
<accession>A0A174DWU8</accession>
<organism evidence="9 10">
    <name type="scientific">Faecalicatena contorta</name>
    <dbReference type="NCBI Taxonomy" id="39482"/>
    <lineage>
        <taxon>Bacteria</taxon>
        <taxon>Bacillati</taxon>
        <taxon>Bacillota</taxon>
        <taxon>Clostridia</taxon>
        <taxon>Lachnospirales</taxon>
        <taxon>Lachnospiraceae</taxon>
        <taxon>Faecalicatena</taxon>
    </lineage>
</organism>
<dbReference type="GO" id="GO:0015297">
    <property type="term" value="F:antiporter activity"/>
    <property type="evidence" value="ECO:0007669"/>
    <property type="project" value="UniProtKB-KW"/>
</dbReference>
<evidence type="ECO:0000256" key="8">
    <source>
        <dbReference type="SAM" id="Phobius"/>
    </source>
</evidence>
<dbReference type="STRING" id="39482.ERS852491_01815"/>
<sequence length="163" mass="18010">MFIVLFVLWIILNGRITLEIAIFGAVICGALYLFLYKFMEYSPKRELVIVRCTGKILKYVVFLVVEVIKAALAVSKLVLEFDREPEPVLVRFKTGIRTQTGQTVLANSITLTPGTITADLEEGNYIVHSLDREYAVGIHESGFVEKLVELEAAAEGGGKGDVS</sequence>
<evidence type="ECO:0000256" key="2">
    <source>
        <dbReference type="ARBA" id="ARBA00006228"/>
    </source>
</evidence>
<evidence type="ECO:0000256" key="1">
    <source>
        <dbReference type="ARBA" id="ARBA00004651"/>
    </source>
</evidence>
<evidence type="ECO:0000313" key="9">
    <source>
        <dbReference type="EMBL" id="CUO30072.1"/>
    </source>
</evidence>
<keyword evidence="5 8" id="KW-0812">Transmembrane</keyword>
<evidence type="ECO:0000256" key="5">
    <source>
        <dbReference type="ARBA" id="ARBA00022692"/>
    </source>
</evidence>
<dbReference type="RefSeq" id="WP_025657866.1">
    <property type="nucleotide sequence ID" value="NZ_BAAACT010000073.1"/>
</dbReference>
<dbReference type="Proteomes" id="UP000095544">
    <property type="component" value="Unassembled WGS sequence"/>
</dbReference>
<comment type="similarity">
    <text evidence="2">Belongs to the CPA3 antiporters (TC 2.A.63) subunit E family.</text>
</comment>
<keyword evidence="3" id="KW-0813">Transport</keyword>
<dbReference type="PANTHER" id="PTHR34584:SF1">
    <property type="entry name" value="NA(+)_H(+) ANTIPORTER SUBUNIT E1"/>
    <property type="match status" value="1"/>
</dbReference>
<dbReference type="GeneID" id="93336104"/>
<proteinExistence type="inferred from homology"/>
<dbReference type="PANTHER" id="PTHR34584">
    <property type="entry name" value="NA(+)/H(+) ANTIPORTER SUBUNIT E1"/>
    <property type="match status" value="1"/>
</dbReference>
<dbReference type="InterPro" id="IPR002758">
    <property type="entry name" value="Cation_antiport_E"/>
</dbReference>
<reference evidence="9 10" key="1">
    <citation type="submission" date="2015-09" db="EMBL/GenBank/DDBJ databases">
        <authorList>
            <consortium name="Pathogen Informatics"/>
        </authorList>
    </citation>
    <scope>NUCLEOTIDE SEQUENCE [LARGE SCALE GENOMIC DNA]</scope>
    <source>
        <strain evidence="9 10">2789STDY5834876</strain>
    </source>
</reference>
<dbReference type="EMBL" id="CYZU01000013">
    <property type="protein sequence ID" value="CUO30072.1"/>
    <property type="molecule type" value="Genomic_DNA"/>
</dbReference>
<dbReference type="OrthoDB" id="9800498at2"/>
<keyword evidence="7 8" id="KW-0472">Membrane</keyword>
<gene>
    <name evidence="9" type="primary">mnhE1</name>
    <name evidence="9" type="ORF">ERS852491_01815</name>
</gene>
<dbReference type="GO" id="GO:0008324">
    <property type="term" value="F:monoatomic cation transmembrane transporter activity"/>
    <property type="evidence" value="ECO:0007669"/>
    <property type="project" value="InterPro"/>
</dbReference>